<keyword evidence="1" id="KW-0472">Membrane</keyword>
<organism evidence="2 3">
    <name type="scientific">Candidatus Viadribacter manganicus</name>
    <dbReference type="NCBI Taxonomy" id="1759059"/>
    <lineage>
        <taxon>Bacteria</taxon>
        <taxon>Pseudomonadati</taxon>
        <taxon>Pseudomonadota</taxon>
        <taxon>Alphaproteobacteria</taxon>
        <taxon>Hyphomonadales</taxon>
        <taxon>Hyphomonadaceae</taxon>
        <taxon>Candidatus Viadribacter</taxon>
    </lineage>
</organism>
<evidence type="ECO:0000256" key="1">
    <source>
        <dbReference type="SAM" id="Phobius"/>
    </source>
</evidence>
<feature type="transmembrane region" description="Helical" evidence="1">
    <location>
        <begin position="36"/>
        <end position="58"/>
    </location>
</feature>
<feature type="transmembrane region" description="Helical" evidence="1">
    <location>
        <begin position="98"/>
        <end position="117"/>
    </location>
</feature>
<keyword evidence="1" id="KW-1133">Transmembrane helix</keyword>
<name>A0A1B1AKI4_9PROT</name>
<evidence type="ECO:0000313" key="2">
    <source>
        <dbReference type="EMBL" id="ANP47055.1"/>
    </source>
</evidence>
<evidence type="ECO:0000313" key="3">
    <source>
        <dbReference type="Proteomes" id="UP000092498"/>
    </source>
</evidence>
<dbReference type="RefSeq" id="WP_083197377.1">
    <property type="nucleotide sequence ID" value="NZ_CP013244.1"/>
</dbReference>
<feature type="transmembrane region" description="Helical" evidence="1">
    <location>
        <begin position="163"/>
        <end position="181"/>
    </location>
</feature>
<protein>
    <submittedName>
        <fullName evidence="2">Uncharacterized protein</fullName>
    </submittedName>
</protein>
<feature type="transmembrane region" description="Helical" evidence="1">
    <location>
        <begin position="234"/>
        <end position="253"/>
    </location>
</feature>
<keyword evidence="3" id="KW-1185">Reference proteome</keyword>
<dbReference type="InParanoid" id="A0A1B1AKI4"/>
<dbReference type="STRING" id="1759059.ATE48_14595"/>
<proteinExistence type="predicted"/>
<dbReference type="EMBL" id="CP013244">
    <property type="protein sequence ID" value="ANP47055.1"/>
    <property type="molecule type" value="Genomic_DNA"/>
</dbReference>
<feature type="transmembrane region" description="Helical" evidence="1">
    <location>
        <begin position="259"/>
        <end position="280"/>
    </location>
</feature>
<feature type="transmembrane region" description="Helical" evidence="1">
    <location>
        <begin position="65"/>
        <end position="86"/>
    </location>
</feature>
<dbReference type="Proteomes" id="UP000092498">
    <property type="component" value="Chromosome"/>
</dbReference>
<gene>
    <name evidence="2" type="ORF">ATE48_14595</name>
</gene>
<dbReference type="AlphaFoldDB" id="A0A1B1AKI4"/>
<sequence length="285" mass="29830">MQKALRRRLAVLAVFGACSLVAVAIGAYICALNGVGSALWLCNLVGWGIGAILAAGLAHIRRAEALHFALWAAPIALLATFLSPAQEGVHRWVEVGPLHINAAMFTLPAATVSLGALSRDRVWSWIAPFTALTLLVLQPDASQATTLGAVMVAVAAATSSRPLLQGSVIIGAIGLAILAWFKCDPLQPVPEVEDVIELGLVTAPLLTVVAVSMIVVAAVSVERLTRYLREAPRIAAWALSVCLLSWLALTFFGAYPVPWIGIGLSPIIGAWVGVGLLAGLRRGAM</sequence>
<reference evidence="2 3" key="1">
    <citation type="submission" date="2015-11" db="EMBL/GenBank/DDBJ databases">
        <title>Whole-Genome Sequence of Candidatus Oderbacter manganicum from the National Park Lower Oder Valley, Germany.</title>
        <authorList>
            <person name="Braun B."/>
            <person name="Liere K."/>
            <person name="Szewzyk U."/>
        </authorList>
    </citation>
    <scope>NUCLEOTIDE SEQUENCE [LARGE SCALE GENOMIC DNA]</scope>
    <source>
        <strain evidence="2 3">OTSz_A_272</strain>
    </source>
</reference>
<dbReference type="KEGG" id="cbot:ATE48_14595"/>
<accession>A0A1B1AKI4</accession>
<feature type="transmembrane region" description="Helical" evidence="1">
    <location>
        <begin position="201"/>
        <end position="222"/>
    </location>
</feature>
<keyword evidence="1" id="KW-0812">Transmembrane</keyword>
<dbReference type="OrthoDB" id="5520726at2"/>